<evidence type="ECO:0000313" key="2">
    <source>
        <dbReference type="EMBL" id="KAF5326038.1"/>
    </source>
</evidence>
<protein>
    <submittedName>
        <fullName evidence="2">Uncharacterized protein</fullName>
    </submittedName>
</protein>
<dbReference type="GO" id="GO:0008270">
    <property type="term" value="F:zinc ion binding"/>
    <property type="evidence" value="ECO:0007669"/>
    <property type="project" value="InterPro"/>
</dbReference>
<sequence length="705" mass="77483">MQYHFGHVQQSNLAHTTYQSHHSQFDLQGALLGDTSGSERHRATASLRGSVAYKLFTDEELSGMERNRLMSALIPCAPVALQFARNTLCAKRAMESAHGINAVQDHPSSKLVDIFLESEKDVHGLLCQALTQMPPGQPACPSAPLFSTEDYELLYQVYKPGYLQLKEHHANMLHGEVADLVSAATSAAFDHPWAHLQEQGNVRLAIASRYMALLYADDVRLPPITWERMSFDARTRCPDEMERCYICMLYVQRPPKDEAPLPTNNVADIRRVYNEHHEMCHASLLAGKMVGESPEDEDGRSAPVASTSAAPPPVTPEPSAAPWGGLTPYTRANITNNRSVVHHHLCPICVNDPEATWTKKHKDSAYFGLTLLHEHLRTHFTCSKAASLPNSKKVKTESGIDYNKVQACRIPPCTGAKEYKTGELIEHLHHGHEIPLIRCTLPHDHSDPSACCLTLEGEFRYFQHAEYEASFPQLYYAMPRSCLIEHRPAKVRKTTTALVDAKVAVLGLPAPAPIVAPMAVDGDSSTAVDPDSSTTTANSSLNVTMLEEFDVPEDYTLDDFAAEFNISSVVLAKLDAVGFDHCCELDDEAWDTVGLLECERITIPRKHAHLLEATARGRFAPAAAYVPTPSDFLALSSTDLAPMKVTPKVRAKLLTIGFSVDDPEGMKTLLPNISALTAVEKSQVANAHEKLAKSTPRLSLAALPS</sequence>
<evidence type="ECO:0000256" key="1">
    <source>
        <dbReference type="SAM" id="MobiDB-lite"/>
    </source>
</evidence>
<organism evidence="2 3">
    <name type="scientific">Ephemerocybe angulata</name>
    <dbReference type="NCBI Taxonomy" id="980116"/>
    <lineage>
        <taxon>Eukaryota</taxon>
        <taxon>Fungi</taxon>
        <taxon>Dikarya</taxon>
        <taxon>Basidiomycota</taxon>
        <taxon>Agaricomycotina</taxon>
        <taxon>Agaricomycetes</taxon>
        <taxon>Agaricomycetidae</taxon>
        <taxon>Agaricales</taxon>
        <taxon>Agaricineae</taxon>
        <taxon>Psathyrellaceae</taxon>
        <taxon>Ephemerocybe</taxon>
    </lineage>
</organism>
<evidence type="ECO:0000313" key="3">
    <source>
        <dbReference type="Proteomes" id="UP000541558"/>
    </source>
</evidence>
<feature type="region of interest" description="Disordered" evidence="1">
    <location>
        <begin position="291"/>
        <end position="323"/>
    </location>
</feature>
<dbReference type="AlphaFoldDB" id="A0A8H5F7H3"/>
<dbReference type="PROSITE" id="PS01322">
    <property type="entry name" value="PHOSPHOTRIESTERASE_1"/>
    <property type="match status" value="1"/>
</dbReference>
<name>A0A8H5F7H3_9AGAR</name>
<keyword evidence="3" id="KW-1185">Reference proteome</keyword>
<accession>A0A8H5F7H3</accession>
<reference evidence="2 3" key="1">
    <citation type="journal article" date="2020" name="ISME J.">
        <title>Uncovering the hidden diversity of litter-decomposition mechanisms in mushroom-forming fungi.</title>
        <authorList>
            <person name="Floudas D."/>
            <person name="Bentzer J."/>
            <person name="Ahren D."/>
            <person name="Johansson T."/>
            <person name="Persson P."/>
            <person name="Tunlid A."/>
        </authorList>
    </citation>
    <scope>NUCLEOTIDE SEQUENCE [LARGE SCALE GENOMIC DNA]</scope>
    <source>
        <strain evidence="2 3">CBS 175.51</strain>
    </source>
</reference>
<dbReference type="GO" id="GO:0016788">
    <property type="term" value="F:hydrolase activity, acting on ester bonds"/>
    <property type="evidence" value="ECO:0007669"/>
    <property type="project" value="InterPro"/>
</dbReference>
<comment type="caution">
    <text evidence="2">The sequence shown here is derived from an EMBL/GenBank/DDBJ whole genome shotgun (WGS) entry which is preliminary data.</text>
</comment>
<gene>
    <name evidence="2" type="ORF">D9611_000726</name>
</gene>
<proteinExistence type="predicted"/>
<dbReference type="EMBL" id="JAACJK010000163">
    <property type="protein sequence ID" value="KAF5326038.1"/>
    <property type="molecule type" value="Genomic_DNA"/>
</dbReference>
<dbReference type="Proteomes" id="UP000541558">
    <property type="component" value="Unassembled WGS sequence"/>
</dbReference>
<dbReference type="InterPro" id="IPR017947">
    <property type="entry name" value="AryldialkylPase_Zn-BS"/>
</dbReference>